<reference evidence="2 3" key="1">
    <citation type="submission" date="2020-08" db="EMBL/GenBank/DDBJ databases">
        <title>Genomic Encyclopedia of Type Strains, Phase IV (KMG-IV): sequencing the most valuable type-strain genomes for metagenomic binning, comparative biology and taxonomic classification.</title>
        <authorList>
            <person name="Goeker M."/>
        </authorList>
    </citation>
    <scope>NUCLEOTIDE SEQUENCE [LARGE SCALE GENOMIC DNA]</scope>
    <source>
        <strain evidence="2 3">DSM 28760</strain>
    </source>
</reference>
<sequence length="308" mass="33047">MMRRLVIEEPVSRAATWGLRLALFSVPVFAAGVVLTRRGGGDLAAGLAVIGSATAIALIALVLGILALAQIWREGRKGLRSASQALVIAGLVLALPAFFSARLLFEPYLADLSTDPTRPPAFSFSSTALTARSGIAPSAASHNIPVDLLAAAGLSPDNSVRQTNREKAEVVDWLNQFAQDLPLPVTDPAKLHSMQRRAYPEFTSLRTDLRDEEAFNRAVKAAEDQGWTIVDRTPPGGRFGLGHIDAVHHTSLLRLPVDITVRLRVHTHGTIIDVRSIPRYRLLDFGTGPGGIIGFMESISPASAEVDD</sequence>
<dbReference type="Pfam" id="PF07386">
    <property type="entry name" value="DUF1499"/>
    <property type="match status" value="1"/>
</dbReference>
<proteinExistence type="predicted"/>
<dbReference type="InterPro" id="IPR010865">
    <property type="entry name" value="DUF1499"/>
</dbReference>
<name>A0A7W6EHC3_9HYPH</name>
<keyword evidence="1" id="KW-0472">Membrane</keyword>
<evidence type="ECO:0008006" key="4">
    <source>
        <dbReference type="Google" id="ProtNLM"/>
    </source>
</evidence>
<accession>A0A7W6EHC3</accession>
<dbReference type="EMBL" id="JACICC010000004">
    <property type="protein sequence ID" value="MBB3809988.1"/>
    <property type="molecule type" value="Genomic_DNA"/>
</dbReference>
<keyword evidence="3" id="KW-1185">Reference proteome</keyword>
<evidence type="ECO:0000256" key="1">
    <source>
        <dbReference type="SAM" id="Phobius"/>
    </source>
</evidence>
<feature type="transmembrane region" description="Helical" evidence="1">
    <location>
        <begin position="84"/>
        <end position="105"/>
    </location>
</feature>
<keyword evidence="1" id="KW-0812">Transmembrane</keyword>
<evidence type="ECO:0000313" key="3">
    <source>
        <dbReference type="Proteomes" id="UP000537592"/>
    </source>
</evidence>
<feature type="transmembrane region" description="Helical" evidence="1">
    <location>
        <begin position="46"/>
        <end position="72"/>
    </location>
</feature>
<dbReference type="RefSeq" id="WP_183752591.1">
    <property type="nucleotide sequence ID" value="NZ_JACICC010000004.1"/>
</dbReference>
<protein>
    <recommendedName>
        <fullName evidence="4">DUF1499 domain-containing protein</fullName>
    </recommendedName>
</protein>
<keyword evidence="1" id="KW-1133">Transmembrane helix</keyword>
<dbReference type="AlphaFoldDB" id="A0A7W6EHC3"/>
<dbReference type="Proteomes" id="UP000537592">
    <property type="component" value="Unassembled WGS sequence"/>
</dbReference>
<comment type="caution">
    <text evidence="2">The sequence shown here is derived from an EMBL/GenBank/DDBJ whole genome shotgun (WGS) entry which is preliminary data.</text>
</comment>
<organism evidence="2 3">
    <name type="scientific">Pseudochelatococcus contaminans</name>
    <dbReference type="NCBI Taxonomy" id="1538103"/>
    <lineage>
        <taxon>Bacteria</taxon>
        <taxon>Pseudomonadati</taxon>
        <taxon>Pseudomonadota</taxon>
        <taxon>Alphaproteobacteria</taxon>
        <taxon>Hyphomicrobiales</taxon>
        <taxon>Chelatococcaceae</taxon>
        <taxon>Pseudochelatococcus</taxon>
    </lineage>
</organism>
<evidence type="ECO:0000313" key="2">
    <source>
        <dbReference type="EMBL" id="MBB3809988.1"/>
    </source>
</evidence>
<gene>
    <name evidence="2" type="ORF">FHS81_002076</name>
</gene>